<dbReference type="EMBL" id="GBXM01024552">
    <property type="protein sequence ID" value="JAH84025.1"/>
    <property type="molecule type" value="Transcribed_RNA"/>
</dbReference>
<sequence length="13" mass="1458">MNTDRESGASRSF</sequence>
<evidence type="ECO:0000313" key="1">
    <source>
        <dbReference type="EMBL" id="JAH52442.1"/>
    </source>
</evidence>
<accession>A0A0E9TG69</accession>
<name>A0A0E9TG69_ANGAN</name>
<reference evidence="1" key="2">
    <citation type="journal article" date="2015" name="Fish Shellfish Immunol.">
        <title>Early steps in the European eel (Anguilla anguilla)-Vibrio vulnificus interaction in the gills: Role of the RtxA13 toxin.</title>
        <authorList>
            <person name="Callol A."/>
            <person name="Pajuelo D."/>
            <person name="Ebbesson L."/>
            <person name="Teles M."/>
            <person name="MacKenzie S."/>
            <person name="Amaro C."/>
        </authorList>
    </citation>
    <scope>NUCLEOTIDE SEQUENCE</scope>
</reference>
<organism evidence="1">
    <name type="scientific">Anguilla anguilla</name>
    <name type="common">European freshwater eel</name>
    <name type="synonym">Muraena anguilla</name>
    <dbReference type="NCBI Taxonomy" id="7936"/>
    <lineage>
        <taxon>Eukaryota</taxon>
        <taxon>Metazoa</taxon>
        <taxon>Chordata</taxon>
        <taxon>Craniata</taxon>
        <taxon>Vertebrata</taxon>
        <taxon>Euteleostomi</taxon>
        <taxon>Actinopterygii</taxon>
        <taxon>Neopterygii</taxon>
        <taxon>Teleostei</taxon>
        <taxon>Anguilliformes</taxon>
        <taxon>Anguillidae</taxon>
        <taxon>Anguilla</taxon>
    </lineage>
</organism>
<proteinExistence type="predicted"/>
<dbReference type="EMBL" id="GBXM01056135">
    <property type="protein sequence ID" value="JAH52442.1"/>
    <property type="molecule type" value="Transcribed_RNA"/>
</dbReference>
<reference evidence="1" key="1">
    <citation type="submission" date="2014-11" db="EMBL/GenBank/DDBJ databases">
        <authorList>
            <person name="Amaro Gonzalez C."/>
        </authorList>
    </citation>
    <scope>NUCLEOTIDE SEQUENCE</scope>
</reference>
<protein>
    <submittedName>
        <fullName evidence="1">Uncharacterized protein</fullName>
    </submittedName>
</protein>